<organism evidence="1 2">
    <name type="scientific">Araneus ventricosus</name>
    <name type="common">Orbweaver spider</name>
    <name type="synonym">Epeira ventricosa</name>
    <dbReference type="NCBI Taxonomy" id="182803"/>
    <lineage>
        <taxon>Eukaryota</taxon>
        <taxon>Metazoa</taxon>
        <taxon>Ecdysozoa</taxon>
        <taxon>Arthropoda</taxon>
        <taxon>Chelicerata</taxon>
        <taxon>Arachnida</taxon>
        <taxon>Araneae</taxon>
        <taxon>Araneomorphae</taxon>
        <taxon>Entelegynae</taxon>
        <taxon>Araneoidea</taxon>
        <taxon>Araneidae</taxon>
        <taxon>Araneus</taxon>
    </lineage>
</organism>
<dbReference type="AlphaFoldDB" id="A0A4Y2DUJ4"/>
<dbReference type="EMBL" id="BGPR01000428">
    <property type="protein sequence ID" value="GBM19686.1"/>
    <property type="molecule type" value="Genomic_DNA"/>
</dbReference>
<accession>A0A4Y2DUJ4</accession>
<gene>
    <name evidence="1" type="ORF">AVEN_199855_1</name>
</gene>
<keyword evidence="2" id="KW-1185">Reference proteome</keyword>
<proteinExistence type="predicted"/>
<evidence type="ECO:0000313" key="2">
    <source>
        <dbReference type="Proteomes" id="UP000499080"/>
    </source>
</evidence>
<sequence>MKTFCLESNRNVLSKLFLIKYIFHILTFRLEATRRLFWYEAHNFELWSGDNDIKASPYGKGPNHTSGRKFEPQGITTDQAVFKDLGKEPKTLPWGYFRKFSLTLGDLWNQLRINWRSHHSRHRFGIHRVGSKKKNVTSIQ</sequence>
<protein>
    <submittedName>
        <fullName evidence="1">Uncharacterized protein</fullName>
    </submittedName>
</protein>
<dbReference type="Proteomes" id="UP000499080">
    <property type="component" value="Unassembled WGS sequence"/>
</dbReference>
<reference evidence="1 2" key="1">
    <citation type="journal article" date="2019" name="Sci. Rep.">
        <title>Orb-weaving spider Araneus ventricosus genome elucidates the spidroin gene catalogue.</title>
        <authorList>
            <person name="Kono N."/>
            <person name="Nakamura H."/>
            <person name="Ohtoshi R."/>
            <person name="Moran D.A.P."/>
            <person name="Shinohara A."/>
            <person name="Yoshida Y."/>
            <person name="Fujiwara M."/>
            <person name="Mori M."/>
            <person name="Tomita M."/>
            <person name="Arakawa K."/>
        </authorList>
    </citation>
    <scope>NUCLEOTIDE SEQUENCE [LARGE SCALE GENOMIC DNA]</scope>
</reference>
<comment type="caution">
    <text evidence="1">The sequence shown here is derived from an EMBL/GenBank/DDBJ whole genome shotgun (WGS) entry which is preliminary data.</text>
</comment>
<name>A0A4Y2DUJ4_ARAVE</name>
<evidence type="ECO:0000313" key="1">
    <source>
        <dbReference type="EMBL" id="GBM19686.1"/>
    </source>
</evidence>